<evidence type="ECO:0000256" key="1">
    <source>
        <dbReference type="SAM" id="MobiDB-lite"/>
    </source>
</evidence>
<dbReference type="OrthoDB" id="7873492at2"/>
<reference evidence="2 3" key="1">
    <citation type="submission" date="2018-04" db="EMBL/GenBank/DDBJ databases">
        <title>Pelagivirga bohaiensis gen. nov., sp. nov., a bacterium isolated from the Bohai Sea.</title>
        <authorList>
            <person name="Ji X."/>
        </authorList>
    </citation>
    <scope>NUCLEOTIDE SEQUENCE [LARGE SCALE GENOMIC DNA]</scope>
    <source>
        <strain evidence="2 3">BH-SD16</strain>
    </source>
</reference>
<sequence>MTKSPRWIKSTQQAAAACTVKLPWERGLRREAFIASRRAAATPEVAPKVAPPHNTRPAA</sequence>
<comment type="caution">
    <text evidence="2">The sequence shown here is derived from an EMBL/GenBank/DDBJ whole genome shotgun (WGS) entry which is preliminary data.</text>
</comment>
<organism evidence="2 3">
    <name type="scientific">Thalassorhabdomicrobium marinisediminis</name>
    <dbReference type="NCBI Taxonomy" id="2170577"/>
    <lineage>
        <taxon>Bacteria</taxon>
        <taxon>Pseudomonadati</taxon>
        <taxon>Pseudomonadota</taxon>
        <taxon>Alphaproteobacteria</taxon>
        <taxon>Rhodobacterales</taxon>
        <taxon>Paracoccaceae</taxon>
        <taxon>Thalassorhabdomicrobium</taxon>
    </lineage>
</organism>
<feature type="region of interest" description="Disordered" evidence="1">
    <location>
        <begin position="38"/>
        <end position="59"/>
    </location>
</feature>
<name>A0A2T7FUJ0_9RHOB</name>
<dbReference type="RefSeq" id="WP_108641681.1">
    <property type="nucleotide sequence ID" value="NZ_QCYG01000008.1"/>
</dbReference>
<protein>
    <submittedName>
        <fullName evidence="2">Uncharacterized protein</fullName>
    </submittedName>
</protein>
<accession>A0A2T7FUJ0</accession>
<dbReference type="Proteomes" id="UP000244817">
    <property type="component" value="Unassembled WGS sequence"/>
</dbReference>
<proteinExistence type="predicted"/>
<gene>
    <name evidence="2" type="ORF">DC363_13495</name>
</gene>
<dbReference type="EMBL" id="QCYG01000008">
    <property type="protein sequence ID" value="PVA05829.1"/>
    <property type="molecule type" value="Genomic_DNA"/>
</dbReference>
<keyword evidence="3" id="KW-1185">Reference proteome</keyword>
<dbReference type="AlphaFoldDB" id="A0A2T7FUJ0"/>
<evidence type="ECO:0000313" key="3">
    <source>
        <dbReference type="Proteomes" id="UP000244817"/>
    </source>
</evidence>
<evidence type="ECO:0000313" key="2">
    <source>
        <dbReference type="EMBL" id="PVA05829.1"/>
    </source>
</evidence>